<feature type="transmembrane region" description="Helical" evidence="6">
    <location>
        <begin position="227"/>
        <end position="245"/>
    </location>
</feature>
<dbReference type="PANTHER" id="PTHR43124:SF3">
    <property type="entry name" value="CHLORAMPHENICOL EFFLUX PUMP RV0191"/>
    <property type="match status" value="1"/>
</dbReference>
<keyword evidence="3 6" id="KW-0812">Transmembrane</keyword>
<dbReference type="HOGENOM" id="CLU_001265_62_2_6"/>
<dbReference type="Gene3D" id="1.20.1250.20">
    <property type="entry name" value="MFS general substrate transporter like domains"/>
    <property type="match status" value="2"/>
</dbReference>
<dbReference type="InterPro" id="IPR036259">
    <property type="entry name" value="MFS_trans_sf"/>
</dbReference>
<feature type="transmembrane region" description="Helical" evidence="6">
    <location>
        <begin position="79"/>
        <end position="98"/>
    </location>
</feature>
<evidence type="ECO:0000256" key="3">
    <source>
        <dbReference type="ARBA" id="ARBA00022692"/>
    </source>
</evidence>
<evidence type="ECO:0000256" key="1">
    <source>
        <dbReference type="ARBA" id="ARBA00004651"/>
    </source>
</evidence>
<comment type="subcellular location">
    <subcellularLocation>
        <location evidence="1">Cell membrane</location>
        <topology evidence="1">Multi-pass membrane protein</topology>
    </subcellularLocation>
</comment>
<feature type="transmembrane region" description="Helical" evidence="6">
    <location>
        <begin position="392"/>
        <end position="412"/>
    </location>
</feature>
<dbReference type="AlphaFoldDB" id="A0A097ELR9"/>
<dbReference type="eggNOG" id="COG2271">
    <property type="taxonomic scope" value="Bacteria"/>
</dbReference>
<dbReference type="PROSITE" id="PS50850">
    <property type="entry name" value="MFS"/>
    <property type="match status" value="1"/>
</dbReference>
<feature type="transmembrane region" description="Helical" evidence="6">
    <location>
        <begin position="318"/>
        <end position="341"/>
    </location>
</feature>
<dbReference type="InterPro" id="IPR050189">
    <property type="entry name" value="MFS_Efflux_Transporters"/>
</dbReference>
<gene>
    <name evidence="8" type="ORF">LO80_00040</name>
</gene>
<feature type="transmembrane region" description="Helical" evidence="6">
    <location>
        <begin position="104"/>
        <end position="129"/>
    </location>
</feature>
<dbReference type="CDD" id="cd06174">
    <property type="entry name" value="MFS"/>
    <property type="match status" value="1"/>
</dbReference>
<feature type="transmembrane region" description="Helical" evidence="6">
    <location>
        <begin position="294"/>
        <end position="312"/>
    </location>
</feature>
<protein>
    <submittedName>
        <fullName evidence="8">MFS transporter</fullName>
    </submittedName>
</protein>
<accession>A0A097ELR9</accession>
<feature type="domain" description="Major facilitator superfamily (MFS) profile" evidence="7">
    <location>
        <begin position="11"/>
        <end position="416"/>
    </location>
</feature>
<evidence type="ECO:0000256" key="4">
    <source>
        <dbReference type="ARBA" id="ARBA00022989"/>
    </source>
</evidence>
<organism evidence="8 9">
    <name type="scientific">Candidatus Francisella endociliophora</name>
    <dbReference type="NCBI Taxonomy" id="653937"/>
    <lineage>
        <taxon>Bacteria</taxon>
        <taxon>Pseudomonadati</taxon>
        <taxon>Pseudomonadota</taxon>
        <taxon>Gammaproteobacteria</taxon>
        <taxon>Thiotrichales</taxon>
        <taxon>Francisellaceae</taxon>
        <taxon>Francisella</taxon>
    </lineage>
</organism>
<name>A0A097ELR9_9GAMM</name>
<feature type="transmembrane region" description="Helical" evidence="6">
    <location>
        <begin position="7"/>
        <end position="25"/>
    </location>
</feature>
<dbReference type="InterPro" id="IPR020846">
    <property type="entry name" value="MFS_dom"/>
</dbReference>
<proteinExistence type="predicted"/>
<evidence type="ECO:0000259" key="7">
    <source>
        <dbReference type="PROSITE" id="PS50850"/>
    </source>
</evidence>
<dbReference type="GO" id="GO:0005886">
    <property type="term" value="C:plasma membrane"/>
    <property type="evidence" value="ECO:0007669"/>
    <property type="project" value="UniProtKB-SubCell"/>
</dbReference>
<dbReference type="EMBL" id="CP009574">
    <property type="protein sequence ID" value="AIT08515.1"/>
    <property type="molecule type" value="Genomic_DNA"/>
</dbReference>
<dbReference type="Pfam" id="PF07690">
    <property type="entry name" value="MFS_1"/>
    <property type="match status" value="2"/>
</dbReference>
<evidence type="ECO:0000313" key="8">
    <source>
        <dbReference type="EMBL" id="AIT08515.1"/>
    </source>
</evidence>
<dbReference type="PANTHER" id="PTHR43124">
    <property type="entry name" value="PURINE EFFLUX PUMP PBUE"/>
    <property type="match status" value="1"/>
</dbReference>
<evidence type="ECO:0000256" key="5">
    <source>
        <dbReference type="ARBA" id="ARBA00023136"/>
    </source>
</evidence>
<dbReference type="STRING" id="1547445.LO80_00040"/>
<keyword evidence="5 6" id="KW-0472">Membrane</keyword>
<keyword evidence="2" id="KW-1003">Cell membrane</keyword>
<feature type="transmembrane region" description="Helical" evidence="6">
    <location>
        <begin position="136"/>
        <end position="156"/>
    </location>
</feature>
<feature type="transmembrane region" description="Helical" evidence="6">
    <location>
        <begin position="353"/>
        <end position="372"/>
    </location>
</feature>
<evidence type="ECO:0000313" key="9">
    <source>
        <dbReference type="Proteomes" id="UP000029672"/>
    </source>
</evidence>
<evidence type="ECO:0000256" key="6">
    <source>
        <dbReference type="SAM" id="Phobius"/>
    </source>
</evidence>
<feature type="transmembrane region" description="Helical" evidence="6">
    <location>
        <begin position="265"/>
        <end position="282"/>
    </location>
</feature>
<keyword evidence="4 6" id="KW-1133">Transmembrane helix</keyword>
<dbReference type="RefSeq" id="WP_040007433.1">
    <property type="nucleotide sequence ID" value="NZ_CP009574.1"/>
</dbReference>
<keyword evidence="9" id="KW-1185">Reference proteome</keyword>
<dbReference type="Proteomes" id="UP000029672">
    <property type="component" value="Chromosome"/>
</dbReference>
<feature type="transmembrane region" description="Helical" evidence="6">
    <location>
        <begin position="37"/>
        <end position="58"/>
    </location>
</feature>
<dbReference type="KEGG" id="frf:LO80_00040"/>
<dbReference type="InterPro" id="IPR011701">
    <property type="entry name" value="MFS"/>
</dbReference>
<feature type="transmembrane region" description="Helical" evidence="6">
    <location>
        <begin position="168"/>
        <end position="189"/>
    </location>
</feature>
<evidence type="ECO:0000256" key="2">
    <source>
        <dbReference type="ARBA" id="ARBA00022475"/>
    </source>
</evidence>
<dbReference type="GO" id="GO:0022857">
    <property type="term" value="F:transmembrane transporter activity"/>
    <property type="evidence" value="ECO:0007669"/>
    <property type="project" value="InterPro"/>
</dbReference>
<dbReference type="OrthoDB" id="5620971at2"/>
<sequence>MNNKISLLAIVIWLTCAAFFMYEFLLRTILGTFEHQIISDLSLSILTFSILSSTAYQLTYGIMQIPVGIITDKLGLKKALTLAILVCALGVGLFGLSSSFGAALIYRVMIGFGASFGFLCLLIAVYDWLPHKHIGLFIGLSQFIGVLGPMIAAGPLDSLSHAGGIDWRYVFIALAIIGVILAAITIVIVKNNDQTSGSNSSRGKFIILDTPSSIISEIRNIFSNKQIWFIAIFSATTYLAIEYLSENATKNFLQLNGFDAKFASYLITLAWLGYGIGCPSLGALSDRIKRRKPIMIFAICLVFVALTIIIFFPLNQAILYFAFIALGYGASGQSIGFAIIAEQATSSCRAAALGVNNFLIMFSVGIGSPLISEVFDIFSNEGKNPTIHGYQTSLSLLLVFTALGIFISIFFVKETFCRSAKEVIYLDR</sequence>
<reference evidence="8 9" key="1">
    <citation type="submission" date="2014-10" db="EMBL/GenBank/DDBJ databases">
        <title>Whole genome sequence of Francisella endociliophora strain FSC1006, isolated from a laboratory culture of the marine ciliate Euplotes raikovi.</title>
        <authorList>
            <person name="Granberg M."/>
            <person name="Backman S."/>
            <person name="Lundmark E."/>
            <person name="Nilsson E."/>
            <person name="Karlsson E."/>
            <person name="Thelaus J."/>
            <person name="Ohrman C."/>
            <person name="Larkeryd A."/>
            <person name="Stenberg P."/>
        </authorList>
    </citation>
    <scope>NUCLEOTIDE SEQUENCE [LARGE SCALE GENOMIC DNA]</scope>
    <source>
        <strain evidence="8 9">FSC1006</strain>
    </source>
</reference>
<dbReference type="SUPFAM" id="SSF103473">
    <property type="entry name" value="MFS general substrate transporter"/>
    <property type="match status" value="1"/>
</dbReference>